<organism evidence="2 3">
    <name type="scientific">Hwanghaeella grinnelliae</name>
    <dbReference type="NCBI Taxonomy" id="2500179"/>
    <lineage>
        <taxon>Bacteria</taxon>
        <taxon>Pseudomonadati</taxon>
        <taxon>Pseudomonadota</taxon>
        <taxon>Alphaproteobacteria</taxon>
        <taxon>Rhodospirillales</taxon>
        <taxon>Rhodospirillaceae</taxon>
        <taxon>Hwanghaeella</taxon>
    </lineage>
</organism>
<evidence type="ECO:0000313" key="3">
    <source>
        <dbReference type="Proteomes" id="UP000287447"/>
    </source>
</evidence>
<sequence length="429" mass="47588">MRTYCLIGSVGSILLLFVFFQTVFLNLTPQANAATADGEQCTEGSDCNSNYCYPYPDGRRFCLNRDLNCAMPGLRGVRWGTNTHVNGLKWECRTGQGWVKTGLADGAKCQNSSECSSDYCYPNPDGSNYCLNRNLNCALPGSSGAKWGDRATVEGTTWTCAYGQGWRLANGSMCSVGADCEEGYCYPYIDNKRYCLAKKRNCATPKGEGKSWNTFDKRGREIFTCYKGKGWIQGFHVKFSEFGAGVGKHRDCHQPSCGGIDPSCPIKRLAKKASCEALRETEKLQAKPLQVAIEESLKSAQRSGTYDIPKYIKDKLAPFFPRGIMRIAKYAIGASGMLDVQKLAFKSKRQAIVLGNVIVFKNRQDAERNVGLWAHELEHVLQYDMLGIDGFAQRYVQPGLRGSYNSDRRTIEGAASARREVVCQLTDCQ</sequence>
<dbReference type="InterPro" id="IPR025295">
    <property type="entry name" value="eCIS_core_dom"/>
</dbReference>
<name>A0A3S2ZA61_9PROT</name>
<evidence type="ECO:0000259" key="1">
    <source>
        <dbReference type="Pfam" id="PF13699"/>
    </source>
</evidence>
<keyword evidence="3" id="KW-1185">Reference proteome</keyword>
<feature type="domain" description="eCIS core" evidence="1">
    <location>
        <begin position="342"/>
        <end position="384"/>
    </location>
</feature>
<evidence type="ECO:0000313" key="2">
    <source>
        <dbReference type="EMBL" id="RVU39040.1"/>
    </source>
</evidence>
<dbReference type="EMBL" id="SADE01000001">
    <property type="protein sequence ID" value="RVU39040.1"/>
    <property type="molecule type" value="Genomic_DNA"/>
</dbReference>
<dbReference type="Pfam" id="PF13699">
    <property type="entry name" value="eCIS_core"/>
    <property type="match status" value="1"/>
</dbReference>
<dbReference type="RefSeq" id="WP_127764412.1">
    <property type="nucleotide sequence ID" value="NZ_SADE01000001.1"/>
</dbReference>
<dbReference type="OrthoDB" id="7597153at2"/>
<protein>
    <submittedName>
        <fullName evidence="2">DUF4157 domain-containing protein</fullName>
    </submittedName>
</protein>
<comment type="caution">
    <text evidence="2">The sequence shown here is derived from an EMBL/GenBank/DDBJ whole genome shotgun (WGS) entry which is preliminary data.</text>
</comment>
<gene>
    <name evidence="2" type="ORF">EOI86_07225</name>
</gene>
<dbReference type="Proteomes" id="UP000287447">
    <property type="component" value="Unassembled WGS sequence"/>
</dbReference>
<reference evidence="3" key="1">
    <citation type="submission" date="2019-01" db="EMBL/GenBank/DDBJ databases">
        <title>Gri0909 isolated from a small marine red alga.</title>
        <authorList>
            <person name="Kim J."/>
            <person name="Jeong S.E."/>
            <person name="Jeon C.O."/>
        </authorList>
    </citation>
    <scope>NUCLEOTIDE SEQUENCE [LARGE SCALE GENOMIC DNA]</scope>
    <source>
        <strain evidence="3">Gri0909</strain>
    </source>
</reference>
<proteinExistence type="predicted"/>
<dbReference type="AlphaFoldDB" id="A0A3S2ZA61"/>
<accession>A0A3S2ZA61</accession>